<feature type="transmembrane region" description="Helical" evidence="1">
    <location>
        <begin position="6"/>
        <end position="27"/>
    </location>
</feature>
<evidence type="ECO:0000256" key="1">
    <source>
        <dbReference type="SAM" id="Phobius"/>
    </source>
</evidence>
<dbReference type="RefSeq" id="WP_183593971.1">
    <property type="nucleotide sequence ID" value="NZ_JACHWR010000003.1"/>
</dbReference>
<keyword evidence="3" id="KW-1185">Reference proteome</keyword>
<evidence type="ECO:0008006" key="4">
    <source>
        <dbReference type="Google" id="ProtNLM"/>
    </source>
</evidence>
<evidence type="ECO:0000313" key="3">
    <source>
        <dbReference type="Proteomes" id="UP000589626"/>
    </source>
</evidence>
<organism evidence="2 3">
    <name type="scientific">Nocardioides soli</name>
    <dbReference type="NCBI Taxonomy" id="1036020"/>
    <lineage>
        <taxon>Bacteria</taxon>
        <taxon>Bacillati</taxon>
        <taxon>Actinomycetota</taxon>
        <taxon>Actinomycetes</taxon>
        <taxon>Propionibacteriales</taxon>
        <taxon>Nocardioidaceae</taxon>
        <taxon>Nocardioides</taxon>
    </lineage>
</organism>
<sequence length="196" mass="21490">MNWKEFISEVLGAVAWPTAFVAVALIFRTEVKALIGRVKYGEAFGAKLTFGDGINEVESARAEADVGGMQSASVVSETRLYNLARDLADHPSLLVVTAWEEVQAPIWELGRAYFPRFGPGSDRASGPIRTNDDVVRELGREIVLPFWVRQYERLRDLRDSVAHGRVSPTEGEASAYVVNAAWLIRSAQALAESAPG</sequence>
<dbReference type="EMBL" id="JACHWR010000003">
    <property type="protein sequence ID" value="MBB3044051.1"/>
    <property type="molecule type" value="Genomic_DNA"/>
</dbReference>
<dbReference type="Proteomes" id="UP000589626">
    <property type="component" value="Unassembled WGS sequence"/>
</dbReference>
<proteinExistence type="predicted"/>
<keyword evidence="1" id="KW-0812">Transmembrane</keyword>
<keyword evidence="1" id="KW-1133">Transmembrane helix</keyword>
<reference evidence="2 3" key="1">
    <citation type="submission" date="2020-08" db="EMBL/GenBank/DDBJ databases">
        <title>Sequencing the genomes of 1000 actinobacteria strains.</title>
        <authorList>
            <person name="Klenk H.-P."/>
        </authorList>
    </citation>
    <scope>NUCLEOTIDE SEQUENCE [LARGE SCALE GENOMIC DNA]</scope>
    <source>
        <strain evidence="2 3">DSM 105498</strain>
    </source>
</reference>
<protein>
    <recommendedName>
        <fullName evidence="4">DUF4145 domain-containing protein</fullName>
    </recommendedName>
</protein>
<comment type="caution">
    <text evidence="2">The sequence shown here is derived from an EMBL/GenBank/DDBJ whole genome shotgun (WGS) entry which is preliminary data.</text>
</comment>
<evidence type="ECO:0000313" key="2">
    <source>
        <dbReference type="EMBL" id="MBB3044051.1"/>
    </source>
</evidence>
<gene>
    <name evidence="2" type="ORF">FHU40_003888</name>
</gene>
<name>A0A7W4VYD0_9ACTN</name>
<keyword evidence="1" id="KW-0472">Membrane</keyword>
<dbReference type="AlphaFoldDB" id="A0A7W4VYD0"/>
<accession>A0A7W4VYD0</accession>